<gene>
    <name evidence="5 6" type="primary">cbiD</name>
    <name evidence="6" type="ORF">DFR86_01225</name>
</gene>
<evidence type="ECO:0000256" key="5">
    <source>
        <dbReference type="HAMAP-Rule" id="MF_00787"/>
    </source>
</evidence>
<dbReference type="GeneID" id="36836548"/>
<dbReference type="Gene3D" id="3.30.2110.10">
    <property type="entry name" value="CbiD-like"/>
    <property type="match status" value="1"/>
</dbReference>
<keyword evidence="7" id="KW-1185">Reference proteome</keyword>
<dbReference type="GO" id="GO:0043780">
    <property type="term" value="F:cobalt-precorrin-5B C1-methyltransferase activity"/>
    <property type="evidence" value="ECO:0007669"/>
    <property type="project" value="RHEA"/>
</dbReference>
<comment type="function">
    <text evidence="5">Catalyzes the methylation of C-1 in cobalt-precorrin-5B to form cobalt-precorrin-6A.</text>
</comment>
<dbReference type="Proteomes" id="UP000248410">
    <property type="component" value="Chromosome"/>
</dbReference>
<evidence type="ECO:0000313" key="7">
    <source>
        <dbReference type="Proteomes" id="UP000248410"/>
    </source>
</evidence>
<dbReference type="NCBIfam" id="TIGR00312">
    <property type="entry name" value="cbiD"/>
    <property type="match status" value="1"/>
</dbReference>
<dbReference type="EMBL" id="CP029288">
    <property type="protein sequence ID" value="AWR96298.1"/>
    <property type="molecule type" value="Genomic_DNA"/>
</dbReference>
<dbReference type="AlphaFoldDB" id="A0A2U9IJS9"/>
<evidence type="ECO:0000256" key="2">
    <source>
        <dbReference type="ARBA" id="ARBA00022603"/>
    </source>
</evidence>
<accession>A0A2U9IJS9</accession>
<evidence type="ECO:0000256" key="1">
    <source>
        <dbReference type="ARBA" id="ARBA00022573"/>
    </source>
</evidence>
<keyword evidence="1 5" id="KW-0169">Cobalamin biosynthesis</keyword>
<name>A0A2U9IJS9_9CREN</name>
<dbReference type="PIRSF" id="PIRSF026782">
    <property type="entry name" value="CbiD"/>
    <property type="match status" value="1"/>
</dbReference>
<dbReference type="PANTHER" id="PTHR35863:SF1">
    <property type="entry name" value="COBALT-PRECORRIN-5B C(1)-METHYLTRANSFERASE"/>
    <property type="match status" value="1"/>
</dbReference>
<dbReference type="RefSeq" id="WP_110379188.1">
    <property type="nucleotide sequence ID" value="NZ_CP029288.2"/>
</dbReference>
<dbReference type="UniPathway" id="UPA00148">
    <property type="reaction ID" value="UER00227"/>
</dbReference>
<dbReference type="GO" id="GO:0019251">
    <property type="term" value="P:anaerobic cobalamin biosynthetic process"/>
    <property type="evidence" value="ECO:0007669"/>
    <property type="project" value="UniProtKB-UniRule"/>
</dbReference>
<evidence type="ECO:0000313" key="6">
    <source>
        <dbReference type="EMBL" id="AWR96298.1"/>
    </source>
</evidence>
<dbReference type="OrthoDB" id="10423at2157"/>
<reference evidence="6 7" key="1">
    <citation type="submission" date="2018-05" db="EMBL/GenBank/DDBJ databases">
        <title>Complete Genome Sequences of Extremely Thermoacidophilic, Metal-Mobilizing Type-Strain Members of the Archaeal Family Sulfolobaceae: Acidianus brierleyi DSM-1651T, Acidianus sulfidivorans DSM-18786T, Metallosphaera hakonensis DSM-7519T, and Metallosphaera prunae DSM-10039T.</title>
        <authorList>
            <person name="Counts J.A."/>
            <person name="Kelly R.M."/>
        </authorList>
    </citation>
    <scope>NUCLEOTIDE SEQUENCE [LARGE SCALE GENOMIC DNA]</scope>
    <source>
        <strain evidence="6 7">JP7</strain>
    </source>
</reference>
<dbReference type="GO" id="GO:0032259">
    <property type="term" value="P:methylation"/>
    <property type="evidence" value="ECO:0007669"/>
    <property type="project" value="UniProtKB-KW"/>
</dbReference>
<comment type="similarity">
    <text evidence="5">Belongs to the CbiD family.</text>
</comment>
<dbReference type="PANTHER" id="PTHR35863">
    <property type="entry name" value="COBALT-PRECORRIN-5B C(1)-METHYLTRANSFERASE"/>
    <property type="match status" value="1"/>
</dbReference>
<dbReference type="KEGG" id="asul:DFR86_01225"/>
<dbReference type="HAMAP" id="MF_00787">
    <property type="entry name" value="CbiD"/>
    <property type="match status" value="1"/>
</dbReference>
<dbReference type="Pfam" id="PF01888">
    <property type="entry name" value="CbiD"/>
    <property type="match status" value="1"/>
</dbReference>
<keyword evidence="4 5" id="KW-0949">S-adenosyl-L-methionine</keyword>
<keyword evidence="2 5" id="KW-0489">Methyltransferase</keyword>
<sequence length="351" mass="38094">MSVIDILKRFGITTGATAAAAAKAATIMLIENARVNKVVIPTPVGLRIEIPIDEVNKTVTKEDGKEVEEACAKATKFSGDNPDVLNNIEIISCAYKNQSNEIKVIGDEGVGKITRPGLRETNGYAISPTAAEMIINAVKEVTLQGITVKIRVPKGEEISKFTMNPLIGINGGISILGTIGIEMPVSDEDFIAHVKAELCFLKNKTNKIALAFGNTSFDIAKKLGYETIKIGDRVGDSIEAAIKEGFSEIILVGLPGKMTKVAAGIFNTHHSYGDARIETITHASIIAQIEFNKVIKIANSKTVSEALSYLNLEERKKVMKVIANRILERLNSRWNAKFKVLIFDEKGQELA</sequence>
<comment type="catalytic activity">
    <reaction evidence="5">
        <text>Co-precorrin-5B + S-adenosyl-L-methionine = Co-precorrin-6A + S-adenosyl-L-homocysteine</text>
        <dbReference type="Rhea" id="RHEA:26285"/>
        <dbReference type="ChEBI" id="CHEBI:57856"/>
        <dbReference type="ChEBI" id="CHEBI:59789"/>
        <dbReference type="ChEBI" id="CHEBI:60063"/>
        <dbReference type="ChEBI" id="CHEBI:60064"/>
        <dbReference type="EC" id="2.1.1.195"/>
    </reaction>
</comment>
<dbReference type="InterPro" id="IPR036074">
    <property type="entry name" value="CbiD_sf"/>
</dbReference>
<evidence type="ECO:0000256" key="3">
    <source>
        <dbReference type="ARBA" id="ARBA00022679"/>
    </source>
</evidence>
<keyword evidence="3 5" id="KW-0808">Transferase</keyword>
<organism evidence="6 7">
    <name type="scientific">Acidianus sulfidivorans JP7</name>
    <dbReference type="NCBI Taxonomy" id="619593"/>
    <lineage>
        <taxon>Archaea</taxon>
        <taxon>Thermoproteota</taxon>
        <taxon>Thermoprotei</taxon>
        <taxon>Sulfolobales</taxon>
        <taxon>Sulfolobaceae</taxon>
        <taxon>Acidianus</taxon>
    </lineage>
</organism>
<evidence type="ECO:0000256" key="4">
    <source>
        <dbReference type="ARBA" id="ARBA00022691"/>
    </source>
</evidence>
<dbReference type="SUPFAM" id="SSF111342">
    <property type="entry name" value="CbiD-like"/>
    <property type="match status" value="1"/>
</dbReference>
<proteinExistence type="inferred from homology"/>
<dbReference type="InterPro" id="IPR002748">
    <property type="entry name" value="CbiD"/>
</dbReference>
<dbReference type="EC" id="2.1.1.195" evidence="5"/>
<comment type="pathway">
    <text evidence="5">Cofactor biosynthesis; adenosylcobalamin biosynthesis; cob(II)yrinate a,c-diamide from sirohydrochlorin (anaerobic route): step 6/10.</text>
</comment>
<protein>
    <recommendedName>
        <fullName evidence="5">Cobalt-precorrin-5B C(1)-methyltransferase</fullName>
        <ecNumber evidence="5">2.1.1.195</ecNumber>
    </recommendedName>
    <alternativeName>
        <fullName evidence="5">Cobalt-precorrin-6A synthase</fullName>
    </alternativeName>
</protein>